<protein>
    <recommendedName>
        <fullName evidence="1">DUF7153 domain-containing protein</fullName>
    </recommendedName>
</protein>
<feature type="domain" description="DUF7153" evidence="1">
    <location>
        <begin position="41"/>
        <end position="184"/>
    </location>
</feature>
<keyword evidence="3" id="KW-1185">Reference proteome</keyword>
<comment type="caution">
    <text evidence="2">The sequence shown here is derived from an EMBL/GenBank/DDBJ whole genome shotgun (WGS) entry which is preliminary data.</text>
</comment>
<sequence length="294" mass="33530">PFYINLSMHERTLDENNEQATFAFPSTLSTSHPSLEELTFRRVVTVEKECLYPMLDFVFIRGHPICSNERDSASHNGTFARLDDVKRPATMGYLLFAFKSMEEMHSPNFLSQWKAWTGAKYLYHMLPARLHIDFMAFFQKVSGSLDFKFLMVAHVPNLLIEAAAALNLLHYMRQKVCAHIAAYKLTDQLARKLHISRDFCSNISTTCMKMKYSNNTASLSFPCEASVNVSKPTVVDSNGNRDAGYEASAELTPTKRRHSLTRTISIYDFPSIDESSERAFSHCFRPLFILPSLL</sequence>
<dbReference type="Pfam" id="PF23672">
    <property type="entry name" value="DUF7153"/>
    <property type="match status" value="1"/>
</dbReference>
<evidence type="ECO:0000313" key="2">
    <source>
        <dbReference type="EMBL" id="GMT35563.1"/>
    </source>
</evidence>
<dbReference type="Proteomes" id="UP001432322">
    <property type="component" value="Unassembled WGS sequence"/>
</dbReference>
<evidence type="ECO:0000313" key="3">
    <source>
        <dbReference type="Proteomes" id="UP001432322"/>
    </source>
</evidence>
<name>A0AAV5WZA6_9BILA</name>
<dbReference type="AlphaFoldDB" id="A0AAV5WZA6"/>
<dbReference type="PANTHER" id="PTHR22198:SF2">
    <property type="entry name" value="PROTEIN CBG14274"/>
    <property type="match status" value="1"/>
</dbReference>
<proteinExistence type="predicted"/>
<accession>A0AAV5WZA6</accession>
<evidence type="ECO:0000259" key="1">
    <source>
        <dbReference type="Pfam" id="PF23672"/>
    </source>
</evidence>
<dbReference type="InterPro" id="IPR055577">
    <property type="entry name" value="DUF7153"/>
</dbReference>
<dbReference type="EMBL" id="BTSY01000007">
    <property type="protein sequence ID" value="GMT35563.1"/>
    <property type="molecule type" value="Genomic_DNA"/>
</dbReference>
<gene>
    <name evidence="2" type="ORF">PFISCL1PPCAC_26860</name>
</gene>
<organism evidence="2 3">
    <name type="scientific">Pristionchus fissidentatus</name>
    <dbReference type="NCBI Taxonomy" id="1538716"/>
    <lineage>
        <taxon>Eukaryota</taxon>
        <taxon>Metazoa</taxon>
        <taxon>Ecdysozoa</taxon>
        <taxon>Nematoda</taxon>
        <taxon>Chromadorea</taxon>
        <taxon>Rhabditida</taxon>
        <taxon>Rhabditina</taxon>
        <taxon>Diplogasteromorpha</taxon>
        <taxon>Diplogasteroidea</taxon>
        <taxon>Neodiplogasteridae</taxon>
        <taxon>Pristionchus</taxon>
    </lineage>
</organism>
<dbReference type="PANTHER" id="PTHR22198">
    <property type="entry name" value="FERM DOMAIN-CONTAINING PROTEIN"/>
    <property type="match status" value="1"/>
</dbReference>
<feature type="non-terminal residue" evidence="2">
    <location>
        <position position="1"/>
    </location>
</feature>
<feature type="non-terminal residue" evidence="2">
    <location>
        <position position="294"/>
    </location>
</feature>
<reference evidence="2" key="1">
    <citation type="submission" date="2023-10" db="EMBL/GenBank/DDBJ databases">
        <title>Genome assembly of Pristionchus species.</title>
        <authorList>
            <person name="Yoshida K."/>
            <person name="Sommer R.J."/>
        </authorList>
    </citation>
    <scope>NUCLEOTIDE SEQUENCE</scope>
    <source>
        <strain evidence="2">RS5133</strain>
    </source>
</reference>